<dbReference type="Pfam" id="PF08327">
    <property type="entry name" value="AHSA1"/>
    <property type="match status" value="1"/>
</dbReference>
<accession>A0ABR8S3S2</accession>
<feature type="domain" description="Activator of Hsp90 ATPase homologue 1/2-like C-terminal" evidence="2">
    <location>
        <begin position="38"/>
        <end position="146"/>
    </location>
</feature>
<evidence type="ECO:0000256" key="1">
    <source>
        <dbReference type="ARBA" id="ARBA00006817"/>
    </source>
</evidence>
<evidence type="ECO:0000313" key="4">
    <source>
        <dbReference type="Proteomes" id="UP000648352"/>
    </source>
</evidence>
<sequence length="220" mass="23444">MVDVQAQIDAVTRAMRTEQIDGARSYVQVIAQDYPVGIDEVWNATTTERIARWFLPVTGDLHVGGRYQLTGNAGGEVLSCAPPSGGTAGFRATWEFGGSISWITVRLTSLAPDRTRLELEHTSRVDDIPVEMWQTYGPGATGVGWDHGLLGLALHLGALEGQVSPAAAQEWSLSPEGTAFARAAADRWSDVHVAAGADREQAAHAADATFGFYTGHAPDA</sequence>
<gene>
    <name evidence="3" type="ORF">H9651_10670</name>
</gene>
<dbReference type="InterPro" id="IPR013538">
    <property type="entry name" value="ASHA1/2-like_C"/>
</dbReference>
<dbReference type="Proteomes" id="UP000648352">
    <property type="component" value="Unassembled WGS sequence"/>
</dbReference>
<dbReference type="EMBL" id="JACSQP010000005">
    <property type="protein sequence ID" value="MBD7958103.1"/>
    <property type="molecule type" value="Genomic_DNA"/>
</dbReference>
<dbReference type="Gene3D" id="3.30.530.20">
    <property type="match status" value="1"/>
</dbReference>
<dbReference type="SUPFAM" id="SSF55961">
    <property type="entry name" value="Bet v1-like"/>
    <property type="match status" value="1"/>
</dbReference>
<comment type="similarity">
    <text evidence="1">Belongs to the AHA1 family.</text>
</comment>
<dbReference type="RefSeq" id="WP_191719278.1">
    <property type="nucleotide sequence ID" value="NZ_JACSQP010000005.1"/>
</dbReference>
<reference evidence="3 4" key="1">
    <citation type="submission" date="2020-08" db="EMBL/GenBank/DDBJ databases">
        <title>A Genomic Blueprint of the Chicken Gut Microbiome.</title>
        <authorList>
            <person name="Gilroy R."/>
            <person name="Ravi A."/>
            <person name="Getino M."/>
            <person name="Pursley I."/>
            <person name="Horton D.L."/>
            <person name="Alikhan N.-F."/>
            <person name="Baker D."/>
            <person name="Gharbi K."/>
            <person name="Hall N."/>
            <person name="Watson M."/>
            <person name="Adriaenssens E.M."/>
            <person name="Foster-Nyarko E."/>
            <person name="Jarju S."/>
            <person name="Secka A."/>
            <person name="Antonio M."/>
            <person name="Oren A."/>
            <person name="Chaudhuri R."/>
            <person name="La Ragione R.M."/>
            <person name="Hildebrand F."/>
            <person name="Pallen M.J."/>
        </authorList>
    </citation>
    <scope>NUCLEOTIDE SEQUENCE [LARGE SCALE GENOMIC DNA]</scope>
    <source>
        <strain evidence="3 4">Sa4CUA7</strain>
    </source>
</reference>
<keyword evidence="4" id="KW-1185">Reference proteome</keyword>
<comment type="caution">
    <text evidence="3">The sequence shown here is derived from an EMBL/GenBank/DDBJ whole genome shotgun (WGS) entry which is preliminary data.</text>
</comment>
<evidence type="ECO:0000313" key="3">
    <source>
        <dbReference type="EMBL" id="MBD7958103.1"/>
    </source>
</evidence>
<organism evidence="3 4">
    <name type="scientific">Microbacterium pullorum</name>
    <dbReference type="NCBI Taxonomy" id="2762236"/>
    <lineage>
        <taxon>Bacteria</taxon>
        <taxon>Bacillati</taxon>
        <taxon>Actinomycetota</taxon>
        <taxon>Actinomycetes</taxon>
        <taxon>Micrococcales</taxon>
        <taxon>Microbacteriaceae</taxon>
        <taxon>Microbacterium</taxon>
    </lineage>
</organism>
<dbReference type="InterPro" id="IPR023393">
    <property type="entry name" value="START-like_dom_sf"/>
</dbReference>
<evidence type="ECO:0000259" key="2">
    <source>
        <dbReference type="Pfam" id="PF08327"/>
    </source>
</evidence>
<protein>
    <submittedName>
        <fullName evidence="3">SRPBCC domain-containing protein</fullName>
    </submittedName>
</protein>
<name>A0ABR8S3S2_9MICO</name>
<proteinExistence type="inferred from homology"/>